<dbReference type="AlphaFoldDB" id="A0A6I4VYT1"/>
<keyword evidence="3" id="KW-1185">Reference proteome</keyword>
<organism evidence="2 3">
    <name type="scientific">Shimazuella alba</name>
    <dbReference type="NCBI Taxonomy" id="2690964"/>
    <lineage>
        <taxon>Bacteria</taxon>
        <taxon>Bacillati</taxon>
        <taxon>Bacillota</taxon>
        <taxon>Bacilli</taxon>
        <taxon>Bacillales</taxon>
        <taxon>Thermoactinomycetaceae</taxon>
        <taxon>Shimazuella</taxon>
    </lineage>
</organism>
<keyword evidence="1" id="KW-0812">Transmembrane</keyword>
<keyword evidence="1" id="KW-1133">Transmembrane helix</keyword>
<comment type="caution">
    <text evidence="2">The sequence shown here is derived from an EMBL/GenBank/DDBJ whole genome shotgun (WGS) entry which is preliminary data.</text>
</comment>
<protein>
    <submittedName>
        <fullName evidence="2">Uncharacterized protein</fullName>
    </submittedName>
</protein>
<gene>
    <name evidence="2" type="ORF">GSM42_18515</name>
</gene>
<feature type="transmembrane region" description="Helical" evidence="1">
    <location>
        <begin position="12"/>
        <end position="38"/>
    </location>
</feature>
<dbReference type="Proteomes" id="UP000430692">
    <property type="component" value="Unassembled WGS sequence"/>
</dbReference>
<proteinExistence type="predicted"/>
<dbReference type="RefSeq" id="WP_160803030.1">
    <property type="nucleotide sequence ID" value="NZ_WUUL01000017.1"/>
</dbReference>
<accession>A0A6I4VYT1</accession>
<sequence length="318" mass="37346">MFFTYRKKNTVTNLCIQLSAVVIVITTVLSVIQGILQLQKLAWINAEQWIWYHEIPLAIGFVSGIFGWYFQKPTEKNNIYQLPQININGDRYIGKDFLQRNGYEDPKVSHVGIMYNLDQFARADFIPNLLHPKVRSFFENTSLYDVAIQARWTKAAWLFEKLHRIWTNILQQTNVPSPGGAIIPLNSEIISVINKEQYWNKKLHAWVLSYQDSDDTFVVGIYSDHKHNNERYLNITFPINKSNRATFFRLEHGVDGSLQLTSIPRRGGMGDEGNFLMLKNFSIRLPLNEHFYIWVDEYGRLQVTHRFWFFGKNSQYRI</sequence>
<dbReference type="EMBL" id="WUUL01000017">
    <property type="protein sequence ID" value="MXQ55678.1"/>
    <property type="molecule type" value="Genomic_DNA"/>
</dbReference>
<evidence type="ECO:0000256" key="1">
    <source>
        <dbReference type="SAM" id="Phobius"/>
    </source>
</evidence>
<feature type="transmembrane region" description="Helical" evidence="1">
    <location>
        <begin position="50"/>
        <end position="70"/>
    </location>
</feature>
<reference evidence="2 3" key="1">
    <citation type="submission" date="2019-12" db="EMBL/GenBank/DDBJ databases">
        <title>Whole-genome analyses of novel actinobacteria.</title>
        <authorList>
            <person name="Sahin N."/>
            <person name="Saygin H."/>
        </authorList>
    </citation>
    <scope>NUCLEOTIDE SEQUENCE [LARGE SCALE GENOMIC DNA]</scope>
    <source>
        <strain evidence="2 3">KC615</strain>
    </source>
</reference>
<keyword evidence="1" id="KW-0472">Membrane</keyword>
<evidence type="ECO:0000313" key="3">
    <source>
        <dbReference type="Proteomes" id="UP000430692"/>
    </source>
</evidence>
<name>A0A6I4VYT1_9BACL</name>
<evidence type="ECO:0000313" key="2">
    <source>
        <dbReference type="EMBL" id="MXQ55678.1"/>
    </source>
</evidence>